<evidence type="ECO:0000313" key="2">
    <source>
        <dbReference type="EMBL" id="GIY25239.1"/>
    </source>
</evidence>
<organism evidence="2 3">
    <name type="scientific">Caerostris darwini</name>
    <dbReference type="NCBI Taxonomy" id="1538125"/>
    <lineage>
        <taxon>Eukaryota</taxon>
        <taxon>Metazoa</taxon>
        <taxon>Ecdysozoa</taxon>
        <taxon>Arthropoda</taxon>
        <taxon>Chelicerata</taxon>
        <taxon>Arachnida</taxon>
        <taxon>Araneae</taxon>
        <taxon>Araneomorphae</taxon>
        <taxon>Entelegynae</taxon>
        <taxon>Araneoidea</taxon>
        <taxon>Araneidae</taxon>
        <taxon>Caerostris</taxon>
    </lineage>
</organism>
<feature type="region of interest" description="Disordered" evidence="1">
    <location>
        <begin position="1"/>
        <end position="22"/>
    </location>
</feature>
<evidence type="ECO:0000313" key="3">
    <source>
        <dbReference type="Proteomes" id="UP001054837"/>
    </source>
</evidence>
<dbReference type="EMBL" id="BPLQ01006783">
    <property type="protein sequence ID" value="GIY25239.1"/>
    <property type="molecule type" value="Genomic_DNA"/>
</dbReference>
<accession>A0AAV4RWZ9</accession>
<proteinExistence type="predicted"/>
<keyword evidence="3" id="KW-1185">Reference proteome</keyword>
<evidence type="ECO:0000256" key="1">
    <source>
        <dbReference type="SAM" id="MobiDB-lite"/>
    </source>
</evidence>
<comment type="caution">
    <text evidence="2">The sequence shown here is derived from an EMBL/GenBank/DDBJ whole genome shotgun (WGS) entry which is preliminary data.</text>
</comment>
<name>A0AAV4RWZ9_9ARAC</name>
<dbReference type="Proteomes" id="UP001054837">
    <property type="component" value="Unassembled WGS sequence"/>
</dbReference>
<protein>
    <submittedName>
        <fullName evidence="2">Uncharacterized protein</fullName>
    </submittedName>
</protein>
<dbReference type="AlphaFoldDB" id="A0AAV4RWZ9"/>
<reference evidence="2 3" key="1">
    <citation type="submission" date="2021-06" db="EMBL/GenBank/DDBJ databases">
        <title>Caerostris darwini draft genome.</title>
        <authorList>
            <person name="Kono N."/>
            <person name="Arakawa K."/>
        </authorList>
    </citation>
    <scope>NUCLEOTIDE SEQUENCE [LARGE SCALE GENOMIC DNA]</scope>
</reference>
<sequence>MRLSHGLSSGGKISSLVAEGAEDEEDTHVCEIISSRTHGFPQNLFIWNRLSKIEISGAPMLSRERWHVLGNPVAFRSPTRHQGPWKSWRQENVLVVRVCSPPHQIQP</sequence>
<gene>
    <name evidence="2" type="ORF">CDAR_615891</name>
</gene>